<protein>
    <recommendedName>
        <fullName evidence="4">DUF4231 domain-containing protein</fullName>
    </recommendedName>
</protein>
<dbReference type="Proteomes" id="UP000305457">
    <property type="component" value="Chromosome"/>
</dbReference>
<evidence type="ECO:0008006" key="4">
    <source>
        <dbReference type="Google" id="ProtNLM"/>
    </source>
</evidence>
<dbReference type="OrthoDB" id="400646at2"/>
<proteinExistence type="predicted"/>
<dbReference type="AlphaFoldDB" id="A0A5B7XUA6"/>
<dbReference type="KEGG" id="mnh:FG904_00190"/>
<accession>A0A5B7XUA6</accession>
<evidence type="ECO:0000313" key="2">
    <source>
        <dbReference type="EMBL" id="QCZ36449.1"/>
    </source>
</evidence>
<keyword evidence="1" id="KW-0812">Transmembrane</keyword>
<dbReference type="RefSeq" id="WP_139591932.1">
    <property type="nucleotide sequence ID" value="NZ_CP040825.1"/>
</dbReference>
<evidence type="ECO:0000313" key="3">
    <source>
        <dbReference type="Proteomes" id="UP000305457"/>
    </source>
</evidence>
<sequence>MKHTNKLAQKIDKVKQSAYKKLISSSAIIVSLSILAILISSLIIVLNLYSIRYNEFPKQTMALFVALAVISVVITLIVAIQTFLAITNYKNKLDENVSKNKELIQNLKQKTDLNQEDIDLISDILND</sequence>
<evidence type="ECO:0000256" key="1">
    <source>
        <dbReference type="SAM" id="Phobius"/>
    </source>
</evidence>
<organism evidence="2 3">
    <name type="scientific">Mycoplasma nasistruthionis</name>
    <dbReference type="NCBI Taxonomy" id="353852"/>
    <lineage>
        <taxon>Bacteria</taxon>
        <taxon>Bacillati</taxon>
        <taxon>Mycoplasmatota</taxon>
        <taxon>Mollicutes</taxon>
        <taxon>Mycoplasmataceae</taxon>
        <taxon>Mycoplasma</taxon>
    </lineage>
</organism>
<reference evidence="2 3" key="1">
    <citation type="submission" date="2019-06" db="EMBL/GenBank/DDBJ databases">
        <title>Mycoplasma sp. 2F1A isolated from ostrich.</title>
        <authorList>
            <person name="Spergser J."/>
        </authorList>
    </citation>
    <scope>NUCLEOTIDE SEQUENCE [LARGE SCALE GENOMIC DNA]</scope>
    <source>
        <strain evidence="2 3">2F1A</strain>
    </source>
</reference>
<dbReference type="EMBL" id="CP040825">
    <property type="protein sequence ID" value="QCZ36449.1"/>
    <property type="molecule type" value="Genomic_DNA"/>
</dbReference>
<feature type="transmembrane region" description="Helical" evidence="1">
    <location>
        <begin position="21"/>
        <end position="49"/>
    </location>
</feature>
<keyword evidence="1" id="KW-1133">Transmembrane helix</keyword>
<name>A0A5B7XUA6_9MOLU</name>
<feature type="transmembrane region" description="Helical" evidence="1">
    <location>
        <begin position="61"/>
        <end position="86"/>
    </location>
</feature>
<gene>
    <name evidence="2" type="ORF">FG904_00190</name>
</gene>
<keyword evidence="1" id="KW-0472">Membrane</keyword>